<dbReference type="InterPro" id="IPR003033">
    <property type="entry name" value="SCP2_sterol-bd_dom"/>
</dbReference>
<sequence length="90" mass="10238">MKNEINATMVLCISGKNFLFDLHSSRPLRIELIDEVPKDVDLTMITDEKTFLKLVKGELRASIAYLAGKLKFRGDKKVAIRAKKVFKSLK</sequence>
<accession>A0A1Y3BRX6</accession>
<dbReference type="Proteomes" id="UP000194236">
    <property type="component" value="Unassembled WGS sequence"/>
</dbReference>
<dbReference type="AlphaFoldDB" id="A0A1Y3BRX6"/>
<feature type="domain" description="SCP2" evidence="1">
    <location>
        <begin position="10"/>
        <end position="87"/>
    </location>
</feature>
<dbReference type="EMBL" id="MUJZ01006739">
    <property type="protein sequence ID" value="OTF82784.1"/>
    <property type="molecule type" value="Genomic_DNA"/>
</dbReference>
<protein>
    <recommendedName>
        <fullName evidence="1">SCP2 domain-containing protein</fullName>
    </recommendedName>
</protein>
<evidence type="ECO:0000259" key="1">
    <source>
        <dbReference type="Pfam" id="PF02036"/>
    </source>
</evidence>
<dbReference type="Pfam" id="PF02036">
    <property type="entry name" value="SCP2"/>
    <property type="match status" value="1"/>
</dbReference>
<proteinExistence type="predicted"/>
<gene>
    <name evidence="2" type="ORF">BLA29_012561</name>
</gene>
<evidence type="ECO:0000313" key="2">
    <source>
        <dbReference type="EMBL" id="OTF82784.1"/>
    </source>
</evidence>
<name>A0A1Y3BRX6_EURMA</name>
<evidence type="ECO:0000313" key="3">
    <source>
        <dbReference type="Proteomes" id="UP000194236"/>
    </source>
</evidence>
<dbReference type="SUPFAM" id="SSF55718">
    <property type="entry name" value="SCP-like"/>
    <property type="match status" value="1"/>
</dbReference>
<dbReference type="InterPro" id="IPR036527">
    <property type="entry name" value="SCP2_sterol-bd_dom_sf"/>
</dbReference>
<organism evidence="2 3">
    <name type="scientific">Euroglyphus maynei</name>
    <name type="common">Mayne's house dust mite</name>
    <dbReference type="NCBI Taxonomy" id="6958"/>
    <lineage>
        <taxon>Eukaryota</taxon>
        <taxon>Metazoa</taxon>
        <taxon>Ecdysozoa</taxon>
        <taxon>Arthropoda</taxon>
        <taxon>Chelicerata</taxon>
        <taxon>Arachnida</taxon>
        <taxon>Acari</taxon>
        <taxon>Acariformes</taxon>
        <taxon>Sarcoptiformes</taxon>
        <taxon>Astigmata</taxon>
        <taxon>Psoroptidia</taxon>
        <taxon>Analgoidea</taxon>
        <taxon>Pyroglyphidae</taxon>
        <taxon>Pyroglyphinae</taxon>
        <taxon>Euroglyphus</taxon>
    </lineage>
</organism>
<keyword evidence="3" id="KW-1185">Reference proteome</keyword>
<comment type="caution">
    <text evidence="2">The sequence shown here is derived from an EMBL/GenBank/DDBJ whole genome shotgun (WGS) entry which is preliminary data.</text>
</comment>
<dbReference type="Gene3D" id="3.30.1050.10">
    <property type="entry name" value="SCP2 sterol-binding domain"/>
    <property type="match status" value="1"/>
</dbReference>
<dbReference type="OrthoDB" id="5327538at2759"/>
<reference evidence="2 3" key="1">
    <citation type="submission" date="2017-03" db="EMBL/GenBank/DDBJ databases">
        <title>Genome Survey of Euroglyphus maynei.</title>
        <authorList>
            <person name="Arlian L.G."/>
            <person name="Morgan M.S."/>
            <person name="Rider S.D."/>
        </authorList>
    </citation>
    <scope>NUCLEOTIDE SEQUENCE [LARGE SCALE GENOMIC DNA]</scope>
    <source>
        <strain evidence="2">Arlian Lab</strain>
        <tissue evidence="2">Whole body</tissue>
    </source>
</reference>